<accession>A0AAF0DDQ8</accession>
<gene>
    <name evidence="2" type="ORF">PRK78_002011</name>
</gene>
<reference evidence="2" key="1">
    <citation type="submission" date="2023-03" db="EMBL/GenBank/DDBJ databases">
        <title>Emydomyces testavorans Genome Sequence.</title>
        <authorList>
            <person name="Hoyer L."/>
        </authorList>
    </citation>
    <scope>NUCLEOTIDE SEQUENCE</scope>
    <source>
        <strain evidence="2">16-2883</strain>
    </source>
</reference>
<dbReference type="SUPFAM" id="SSF56112">
    <property type="entry name" value="Protein kinase-like (PK-like)"/>
    <property type="match status" value="1"/>
</dbReference>
<name>A0AAF0DDQ8_9EURO</name>
<dbReference type="InterPro" id="IPR000719">
    <property type="entry name" value="Prot_kinase_dom"/>
</dbReference>
<dbReference type="EMBL" id="CP120627">
    <property type="protein sequence ID" value="WEW56565.1"/>
    <property type="molecule type" value="Genomic_DNA"/>
</dbReference>
<feature type="domain" description="Protein kinase" evidence="1">
    <location>
        <begin position="1"/>
        <end position="131"/>
    </location>
</feature>
<dbReference type="GO" id="GO:0004672">
    <property type="term" value="F:protein kinase activity"/>
    <property type="evidence" value="ECO:0007669"/>
    <property type="project" value="InterPro"/>
</dbReference>
<dbReference type="Gene3D" id="1.10.510.10">
    <property type="entry name" value="Transferase(Phosphotransferase) domain 1"/>
    <property type="match status" value="1"/>
</dbReference>
<protein>
    <recommendedName>
        <fullName evidence="1">Protein kinase domain-containing protein</fullName>
    </recommendedName>
</protein>
<proteinExistence type="predicted"/>
<dbReference type="InterPro" id="IPR011009">
    <property type="entry name" value="Kinase-like_dom_sf"/>
</dbReference>
<dbReference type="PROSITE" id="PS50011">
    <property type="entry name" value="PROTEIN_KINASE_DOM"/>
    <property type="match status" value="1"/>
</dbReference>
<evidence type="ECO:0000313" key="2">
    <source>
        <dbReference type="EMBL" id="WEW56565.1"/>
    </source>
</evidence>
<dbReference type="GO" id="GO:0005524">
    <property type="term" value="F:ATP binding"/>
    <property type="evidence" value="ECO:0007669"/>
    <property type="project" value="InterPro"/>
</dbReference>
<dbReference type="AlphaFoldDB" id="A0AAF0DDQ8"/>
<dbReference type="Proteomes" id="UP001219355">
    <property type="component" value="Chromosome 1"/>
</dbReference>
<evidence type="ECO:0000259" key="1">
    <source>
        <dbReference type="PROSITE" id="PS50011"/>
    </source>
</evidence>
<dbReference type="Pfam" id="PF00069">
    <property type="entry name" value="Pkinase"/>
    <property type="match status" value="1"/>
</dbReference>
<evidence type="ECO:0000313" key="3">
    <source>
        <dbReference type="Proteomes" id="UP001219355"/>
    </source>
</evidence>
<sequence>MEQITYGASSGIFKTEKSTILKCPFPGSEADLRCEQQAYELLGRHSRIARYYGRFNHVGCELEYYQNGCIDKIAEALVYVHSKGIIHGDLRTPNILVTDSFDIVLADFASCCIDGLKVSTVTNTARYRPPS</sequence>
<organism evidence="2 3">
    <name type="scientific">Emydomyces testavorans</name>
    <dbReference type="NCBI Taxonomy" id="2070801"/>
    <lineage>
        <taxon>Eukaryota</taxon>
        <taxon>Fungi</taxon>
        <taxon>Dikarya</taxon>
        <taxon>Ascomycota</taxon>
        <taxon>Pezizomycotina</taxon>
        <taxon>Eurotiomycetes</taxon>
        <taxon>Eurotiomycetidae</taxon>
        <taxon>Onygenales</taxon>
        <taxon>Nannizziopsiaceae</taxon>
        <taxon>Emydomyces</taxon>
    </lineage>
</organism>
<keyword evidence="3" id="KW-1185">Reference proteome</keyword>